<evidence type="ECO:0000313" key="3">
    <source>
        <dbReference type="Proteomes" id="UP000518752"/>
    </source>
</evidence>
<dbReference type="EMBL" id="JAACJN010000034">
    <property type="protein sequence ID" value="KAF5387260.1"/>
    <property type="molecule type" value="Genomic_DNA"/>
</dbReference>
<comment type="caution">
    <text evidence="2">The sequence shown here is derived from an EMBL/GenBank/DDBJ whole genome shotgun (WGS) entry which is preliminary data.</text>
</comment>
<dbReference type="OrthoDB" id="2877316at2759"/>
<accession>A0A8H5MAE8</accession>
<dbReference type="InterPro" id="IPR032675">
    <property type="entry name" value="LRR_dom_sf"/>
</dbReference>
<protein>
    <recommendedName>
        <fullName evidence="4">F-box domain-containing protein</fullName>
    </recommendedName>
</protein>
<dbReference type="Proteomes" id="UP000518752">
    <property type="component" value="Unassembled WGS sequence"/>
</dbReference>
<feature type="region of interest" description="Disordered" evidence="1">
    <location>
        <begin position="873"/>
        <end position="904"/>
    </location>
</feature>
<reference evidence="2 3" key="1">
    <citation type="journal article" date="2020" name="ISME J.">
        <title>Uncovering the hidden diversity of litter-decomposition mechanisms in mushroom-forming fungi.</title>
        <authorList>
            <person name="Floudas D."/>
            <person name="Bentzer J."/>
            <person name="Ahren D."/>
            <person name="Johansson T."/>
            <person name="Persson P."/>
            <person name="Tunlid A."/>
        </authorList>
    </citation>
    <scope>NUCLEOTIDE SEQUENCE [LARGE SCALE GENOMIC DNA]</scope>
    <source>
        <strain evidence="2 3">CBS 406.79</strain>
    </source>
</reference>
<proteinExistence type="predicted"/>
<keyword evidence="3" id="KW-1185">Reference proteome</keyword>
<gene>
    <name evidence="2" type="ORF">D9757_006894</name>
</gene>
<dbReference type="Gene3D" id="3.80.10.10">
    <property type="entry name" value="Ribonuclease Inhibitor"/>
    <property type="match status" value="1"/>
</dbReference>
<organism evidence="2 3">
    <name type="scientific">Collybiopsis confluens</name>
    <dbReference type="NCBI Taxonomy" id="2823264"/>
    <lineage>
        <taxon>Eukaryota</taxon>
        <taxon>Fungi</taxon>
        <taxon>Dikarya</taxon>
        <taxon>Basidiomycota</taxon>
        <taxon>Agaricomycotina</taxon>
        <taxon>Agaricomycetes</taxon>
        <taxon>Agaricomycetidae</taxon>
        <taxon>Agaricales</taxon>
        <taxon>Marasmiineae</taxon>
        <taxon>Omphalotaceae</taxon>
        <taxon>Collybiopsis</taxon>
    </lineage>
</organism>
<evidence type="ECO:0008006" key="4">
    <source>
        <dbReference type="Google" id="ProtNLM"/>
    </source>
</evidence>
<evidence type="ECO:0000313" key="2">
    <source>
        <dbReference type="EMBL" id="KAF5387260.1"/>
    </source>
</evidence>
<name>A0A8H5MAE8_9AGAR</name>
<sequence length="904" mass="103491">MANLLQSRAQEIPLQLTSDETFSLRARIASIETESLQIQTRIRLLQTQLDLKQKELAEMRNILAPIRKLPFEILSQIFYEYCFSQPGGPKRHARFKPQILISQVCSTFRIVAHTSPRLWTRLDISFGQKSFEITRHDAIVSSWLKRSGSLPLDLSLRYMDPYNVFLVPQHSLIRFAPFCDRLQSLTMALPLRYISSTLDQPSVQLPALVNLTLTFRLIREGILEPFLFKRLPTFLNAPRLESVKLKWGYLCDPTTLEGVLDIFPLPVHQIRSLNLDLHPDDSLNPRSYLDLLNDCSNTLVKCTLRFPAWISFYNAHFLSSIANMESRSRSGSITFRVLKYLSLEQCEDASESSFIQLITVPSLRTLRIDHSEYGGDDRSDISTHIIDLQLRSEAPLYAFELVRVRMMDAEDLLNVLTCFPTIKKLKLWNCNLNTKALMNGLVVSSPDSDVDAETPRRGRTRAVVPELEFLDLVDYEVIPKGCEESVWGMVESRCVPVQVASEEEEIFSLSGPGRCLRSLRLCYERHGMNDELINRLREVLDVHASCLPLSSVHPVPFTTLNVMPDNLAVNVSEESEDLCTARNLHEWIGMFDLTYGNHLIHDGQFQRFEQSGSRLPSFLCSHMTALDTDSGVFLDYLARQPFFGAIGSFMTLVDLRLWDPIWPGGPGAQNVAGLFQSNGTILREKSLEITIPLSNLPCLRRVTCPASFAYLFSEARYSALPFRGHEVFSDAPSANLRGIFVLRWGFANPAQRLGLGWSEKLQHWFPRLSFLKFSLYMRRLQDYNHGSDIESMPDFWVYKKGLRNILEDLVNTWLSVKTIEMVKFDMEDEFVNVAVPTKWLSNLMSRLDVKNKFPRLKWLSFVNVVYVVYYPASDEDSDEDDDEEDNNEGSTNYEEEGNSSENDD</sequence>
<evidence type="ECO:0000256" key="1">
    <source>
        <dbReference type="SAM" id="MobiDB-lite"/>
    </source>
</evidence>
<dbReference type="AlphaFoldDB" id="A0A8H5MAE8"/>